<reference evidence="3 4" key="1">
    <citation type="submission" date="2023-06" db="EMBL/GenBank/DDBJ databases">
        <title>Identification and characterization of antibiotic-resistant Gram-negative bacteria.</title>
        <authorList>
            <person name="Cho G.-S."/>
            <person name="Lee J."/>
            <person name="Tai E."/>
            <person name="Jeong S."/>
            <person name="Kim I."/>
            <person name="Kim B.-E."/>
            <person name="Jeong M.-I."/>
            <person name="Oh K.-K."/>
            <person name="Franz C.M.A.P."/>
        </authorList>
    </citation>
    <scope>NUCLEOTIDE SEQUENCE [LARGE SCALE GENOMIC DNA]</scope>
    <source>
        <strain evidence="3 4">V106_12</strain>
    </source>
</reference>
<keyword evidence="1" id="KW-0732">Signal</keyword>
<proteinExistence type="predicted"/>
<evidence type="ECO:0000256" key="1">
    <source>
        <dbReference type="SAM" id="SignalP"/>
    </source>
</evidence>
<sequence>MNKKLLCFALTAVALGCAGTVNASDTLGTYDMDVTAKVISASDCVISAPTSLSFDNISGPDEIRRAEDGPQHAQLYMIDIMGCHKGMHVSATVLGAADAVNGKLLSTQSAASGAAQNVAIGFYEQVGNDLHPLVPINSGSTTSRNINEMGEAHIAIQTDVVLSDNTKPATAGTIAANANVQINFL</sequence>
<dbReference type="Pfam" id="PF00419">
    <property type="entry name" value="Fimbrial"/>
    <property type="match status" value="1"/>
</dbReference>
<accession>A0AAP4FX16</accession>
<feature type="chain" id="PRO_5042965012" evidence="1">
    <location>
        <begin position="24"/>
        <end position="185"/>
    </location>
</feature>
<dbReference type="SUPFAM" id="SSF49401">
    <property type="entry name" value="Bacterial adhesins"/>
    <property type="match status" value="1"/>
</dbReference>
<dbReference type="GO" id="GO:0009289">
    <property type="term" value="C:pilus"/>
    <property type="evidence" value="ECO:0007669"/>
    <property type="project" value="InterPro"/>
</dbReference>
<keyword evidence="4" id="KW-1185">Reference proteome</keyword>
<evidence type="ECO:0000259" key="2">
    <source>
        <dbReference type="Pfam" id="PF00419"/>
    </source>
</evidence>
<gene>
    <name evidence="3" type="ORF">QQF32_18725</name>
</gene>
<evidence type="ECO:0000313" key="3">
    <source>
        <dbReference type="EMBL" id="MDK9365232.1"/>
    </source>
</evidence>
<evidence type="ECO:0000313" key="4">
    <source>
        <dbReference type="Proteomes" id="UP001223214"/>
    </source>
</evidence>
<organism evidence="3 4">
    <name type="scientific">Lelliottia wanjuensis</name>
    <dbReference type="NCBI Taxonomy" id="3050585"/>
    <lineage>
        <taxon>Bacteria</taxon>
        <taxon>Pseudomonadati</taxon>
        <taxon>Pseudomonadota</taxon>
        <taxon>Gammaproteobacteria</taxon>
        <taxon>Enterobacterales</taxon>
        <taxon>Enterobacteriaceae</taxon>
        <taxon>Lelliottia</taxon>
    </lineage>
</organism>
<dbReference type="RefSeq" id="WP_285149917.1">
    <property type="nucleotide sequence ID" value="NZ_JASSOM010000069.1"/>
</dbReference>
<dbReference type="Gene3D" id="2.60.40.1090">
    <property type="entry name" value="Fimbrial-type adhesion domain"/>
    <property type="match status" value="1"/>
</dbReference>
<dbReference type="GO" id="GO:0007155">
    <property type="term" value="P:cell adhesion"/>
    <property type="evidence" value="ECO:0007669"/>
    <property type="project" value="InterPro"/>
</dbReference>
<protein>
    <submittedName>
        <fullName evidence="3">Fimbrial protein</fullName>
    </submittedName>
</protein>
<feature type="signal peptide" evidence="1">
    <location>
        <begin position="1"/>
        <end position="23"/>
    </location>
</feature>
<dbReference type="InterPro" id="IPR000259">
    <property type="entry name" value="Adhesion_dom_fimbrial"/>
</dbReference>
<dbReference type="EMBL" id="JASSOM010000069">
    <property type="protein sequence ID" value="MDK9365232.1"/>
    <property type="molecule type" value="Genomic_DNA"/>
</dbReference>
<feature type="domain" description="Fimbrial-type adhesion" evidence="2">
    <location>
        <begin position="37"/>
        <end position="184"/>
    </location>
</feature>
<dbReference type="PROSITE" id="PS51257">
    <property type="entry name" value="PROKAR_LIPOPROTEIN"/>
    <property type="match status" value="1"/>
</dbReference>
<dbReference type="Proteomes" id="UP001223214">
    <property type="component" value="Unassembled WGS sequence"/>
</dbReference>
<name>A0AAP4FX16_9ENTR</name>
<dbReference type="AlphaFoldDB" id="A0AAP4FX16"/>
<comment type="caution">
    <text evidence="3">The sequence shown here is derived from an EMBL/GenBank/DDBJ whole genome shotgun (WGS) entry which is preliminary data.</text>
</comment>
<dbReference type="InterPro" id="IPR008966">
    <property type="entry name" value="Adhesion_dom_sf"/>
</dbReference>
<dbReference type="InterPro" id="IPR036937">
    <property type="entry name" value="Adhesion_dom_fimbrial_sf"/>
</dbReference>